<gene>
    <name evidence="7" type="ORF">ZYGR_0AK01430</name>
</gene>
<name>A0A1Q3ADB4_ZYGRO</name>
<protein>
    <submittedName>
        <fullName evidence="7">Uncharacterized protein</fullName>
    </submittedName>
</protein>
<evidence type="ECO:0000256" key="2">
    <source>
        <dbReference type="ARBA" id="ARBA00004173"/>
    </source>
</evidence>
<dbReference type="InterPro" id="IPR012882">
    <property type="entry name" value="Fmp46"/>
</dbReference>
<evidence type="ECO:0000313" key="8">
    <source>
        <dbReference type="Proteomes" id="UP000187013"/>
    </source>
</evidence>
<dbReference type="GO" id="GO:0005739">
    <property type="term" value="C:mitochondrion"/>
    <property type="evidence" value="ECO:0007669"/>
    <property type="project" value="UniProtKB-SubCell"/>
</dbReference>
<evidence type="ECO:0000256" key="1">
    <source>
        <dbReference type="ARBA" id="ARBA00002963"/>
    </source>
</evidence>
<comment type="similarity">
    <text evidence="3">Belongs to the FMP46 family.</text>
</comment>
<dbReference type="AlphaFoldDB" id="A0A1Q3ADB4"/>
<sequence length="120" mass="13958">MSLFRSLQHQPRVITLFTHSLQQNSSQRILESLRANTSGEFKLKLARKFPTLDQLRYMQSVNPTILSAQVPNVKNVLAKPSHDSIFQSELEKCVKGGHWNPTSSMWVDWEQQRMGNERYE</sequence>
<dbReference type="PANTHER" id="PTHR28071">
    <property type="entry name" value="REDOX PROTEIN FMP46, MITOCHONDRIAL-RELATED"/>
    <property type="match status" value="1"/>
</dbReference>
<evidence type="ECO:0000256" key="6">
    <source>
        <dbReference type="ARBA" id="ARBA00023128"/>
    </source>
</evidence>
<dbReference type="InterPro" id="IPR036249">
    <property type="entry name" value="Thioredoxin-like_sf"/>
</dbReference>
<reference evidence="7 8" key="1">
    <citation type="submission" date="2016-08" db="EMBL/GenBank/DDBJ databases">
        <title>Draft genome sequence of allopolyploid Zygosaccharomyces rouxii.</title>
        <authorList>
            <person name="Watanabe J."/>
            <person name="Uehara K."/>
            <person name="Mogi Y."/>
            <person name="Tsukioka Y."/>
        </authorList>
    </citation>
    <scope>NUCLEOTIDE SEQUENCE [LARGE SCALE GENOMIC DNA]</scope>
    <source>
        <strain evidence="7 8">NBRC 110957</strain>
    </source>
</reference>
<dbReference type="Proteomes" id="UP000187013">
    <property type="component" value="Unassembled WGS sequence"/>
</dbReference>
<dbReference type="Pfam" id="PF07955">
    <property type="entry name" value="DUF1687"/>
    <property type="match status" value="1"/>
</dbReference>
<comment type="caution">
    <text evidence="7">The sequence shown here is derived from an EMBL/GenBank/DDBJ whole genome shotgun (WGS) entry which is preliminary data.</text>
</comment>
<comment type="subcellular location">
    <subcellularLocation>
        <location evidence="2">Mitochondrion</location>
    </subcellularLocation>
</comment>
<dbReference type="OrthoDB" id="4044803at2759"/>
<dbReference type="Gene3D" id="3.40.30.10">
    <property type="entry name" value="Glutaredoxin"/>
    <property type="match status" value="1"/>
</dbReference>
<evidence type="ECO:0000256" key="4">
    <source>
        <dbReference type="ARBA" id="ARBA00022946"/>
    </source>
</evidence>
<evidence type="ECO:0000313" key="7">
    <source>
        <dbReference type="EMBL" id="GAV53641.1"/>
    </source>
</evidence>
<organism evidence="7 8">
    <name type="scientific">Zygosaccharomyces rouxii</name>
    <dbReference type="NCBI Taxonomy" id="4956"/>
    <lineage>
        <taxon>Eukaryota</taxon>
        <taxon>Fungi</taxon>
        <taxon>Dikarya</taxon>
        <taxon>Ascomycota</taxon>
        <taxon>Saccharomycotina</taxon>
        <taxon>Saccharomycetes</taxon>
        <taxon>Saccharomycetales</taxon>
        <taxon>Saccharomycetaceae</taxon>
        <taxon>Zygosaccharomyces</taxon>
    </lineage>
</organism>
<dbReference type="SUPFAM" id="SSF52833">
    <property type="entry name" value="Thioredoxin-like"/>
    <property type="match status" value="1"/>
</dbReference>
<evidence type="ECO:0000256" key="5">
    <source>
        <dbReference type="ARBA" id="ARBA00023002"/>
    </source>
</evidence>
<keyword evidence="5" id="KW-0560">Oxidoreductase</keyword>
<accession>A0A1Q3ADB4</accession>
<comment type="function">
    <text evidence="1">Putative mitochondrial redox protein which could be involved in the reduction of small toxic molecules.</text>
</comment>
<dbReference type="PANTHER" id="PTHR28071:SF1">
    <property type="entry name" value="REDOX PROTEIN FMP46, MITOCHONDRIAL-RELATED"/>
    <property type="match status" value="1"/>
</dbReference>
<evidence type="ECO:0000256" key="3">
    <source>
        <dbReference type="ARBA" id="ARBA00009734"/>
    </source>
</evidence>
<dbReference type="EMBL" id="BDGX01000037">
    <property type="protein sequence ID" value="GAV53641.1"/>
    <property type="molecule type" value="Genomic_DNA"/>
</dbReference>
<dbReference type="GO" id="GO:0016491">
    <property type="term" value="F:oxidoreductase activity"/>
    <property type="evidence" value="ECO:0007669"/>
    <property type="project" value="UniProtKB-KW"/>
</dbReference>
<proteinExistence type="inferred from homology"/>
<keyword evidence="6" id="KW-0496">Mitochondrion</keyword>
<keyword evidence="4" id="KW-0809">Transit peptide</keyword>